<dbReference type="PANTHER" id="PTHR30290">
    <property type="entry name" value="PERIPLASMIC BINDING COMPONENT OF ABC TRANSPORTER"/>
    <property type="match status" value="1"/>
</dbReference>
<dbReference type="GO" id="GO:0015833">
    <property type="term" value="P:peptide transport"/>
    <property type="evidence" value="ECO:0007669"/>
    <property type="project" value="TreeGrafter"/>
</dbReference>
<dbReference type="InterPro" id="IPR000914">
    <property type="entry name" value="SBP_5_dom"/>
</dbReference>
<dbReference type="AlphaFoldDB" id="A0AB94IVK3"/>
<dbReference type="Proteomes" id="UP000008957">
    <property type="component" value="Chromosome"/>
</dbReference>
<dbReference type="InterPro" id="IPR039424">
    <property type="entry name" value="SBP_5"/>
</dbReference>
<keyword evidence="3 4" id="KW-0732">Signal</keyword>
<dbReference type="PANTHER" id="PTHR30290:SF9">
    <property type="entry name" value="OLIGOPEPTIDE-BINDING PROTEIN APPA"/>
    <property type="match status" value="1"/>
</dbReference>
<keyword evidence="7" id="KW-1185">Reference proteome</keyword>
<dbReference type="PROSITE" id="PS01040">
    <property type="entry name" value="SBP_BACTERIAL_5"/>
    <property type="match status" value="1"/>
</dbReference>
<feature type="domain" description="Solute-binding protein family 5" evidence="5">
    <location>
        <begin position="68"/>
        <end position="429"/>
    </location>
</feature>
<evidence type="ECO:0000259" key="5">
    <source>
        <dbReference type="Pfam" id="PF00496"/>
    </source>
</evidence>
<dbReference type="Gene3D" id="3.90.76.10">
    <property type="entry name" value="Dipeptide-binding Protein, Domain 1"/>
    <property type="match status" value="1"/>
</dbReference>
<dbReference type="Gene3D" id="3.40.190.10">
    <property type="entry name" value="Periplasmic binding protein-like II"/>
    <property type="match status" value="1"/>
</dbReference>
<dbReference type="RefSeq" id="WP_015555934.1">
    <property type="nucleotide sequence ID" value="NC_021038.1"/>
</dbReference>
<dbReference type="Pfam" id="PF00496">
    <property type="entry name" value="SBP_bac_5"/>
    <property type="match status" value="1"/>
</dbReference>
<evidence type="ECO:0000313" key="7">
    <source>
        <dbReference type="Proteomes" id="UP000008957"/>
    </source>
</evidence>
<gene>
    <name evidence="6" type="ORF">SY1_02740</name>
</gene>
<dbReference type="EMBL" id="FP929056">
    <property type="protein sequence ID" value="CBL27787.1"/>
    <property type="molecule type" value="Genomic_DNA"/>
</dbReference>
<dbReference type="Gene3D" id="3.10.105.10">
    <property type="entry name" value="Dipeptide-binding Protein, Domain 3"/>
    <property type="match status" value="1"/>
</dbReference>
<evidence type="ECO:0000256" key="3">
    <source>
        <dbReference type="ARBA" id="ARBA00022729"/>
    </source>
</evidence>
<evidence type="ECO:0000256" key="4">
    <source>
        <dbReference type="SAM" id="SignalP"/>
    </source>
</evidence>
<proteinExistence type="inferred from homology"/>
<dbReference type="SUPFAM" id="SSF53850">
    <property type="entry name" value="Periplasmic binding protein-like II"/>
    <property type="match status" value="1"/>
</dbReference>
<sequence>MKRSILCLLLAGLVFSASGAWAAGPRDVTIGLTADAHSFYPFTLNETINNAIMQHVFEPLVDLDRDLKFMPLLAESWDVNEDASVWTFHIRKGVKFTNGNDFNADDVVYSFGMAQLAGKSAFVYALATVEKYEKVDDHTVRVTCKAPNALLLCHLKDVYMLDKETCEAHDEDYNANNPMGTGKYELAEYVRGDRIVFKRNEGYWGEKPQAENVTYKPITNAGTRTANMMTNAVDMIVDVPVRDVSMLEKQKDITILKAPSLRIIYLNPSCVESPSKDSKFPLVSPTGKNPMVDKRVREAMYRAINEDEIISKVMNGYAVPAATYCPEGYNGYNPDVKRLAYDPALAEKLLDEAGYPRQADGMRFTVTLDASNDRYINDAAIAGAIAGYLEKVGIKVNLNLMSRNVFFSYIGATNKSGDNTHLCQTGWADSGGEGALIAMDCIYSMKPGEYVKQGWGGVNRGYYQNPEVDKLIEEAMQTVDAEKRSDLVKRAWKLAADDTAYIPLHFQMDLYAVGSRIDYAPRYNKFVYAWDISFKD</sequence>
<dbReference type="PIRSF" id="PIRSF002741">
    <property type="entry name" value="MppA"/>
    <property type="match status" value="1"/>
</dbReference>
<accession>A0AB94IVK3</accession>
<evidence type="ECO:0000256" key="1">
    <source>
        <dbReference type="ARBA" id="ARBA00005695"/>
    </source>
</evidence>
<evidence type="ECO:0000256" key="2">
    <source>
        <dbReference type="ARBA" id="ARBA00022448"/>
    </source>
</evidence>
<keyword evidence="2" id="KW-0813">Transport</keyword>
<dbReference type="InterPro" id="IPR030678">
    <property type="entry name" value="Peptide/Ni-bd"/>
</dbReference>
<dbReference type="GO" id="GO:0043190">
    <property type="term" value="C:ATP-binding cassette (ABC) transporter complex"/>
    <property type="evidence" value="ECO:0007669"/>
    <property type="project" value="InterPro"/>
</dbReference>
<dbReference type="KEGG" id="sbr:SY1_02740"/>
<evidence type="ECO:0000313" key="6">
    <source>
        <dbReference type="EMBL" id="CBL27787.1"/>
    </source>
</evidence>
<protein>
    <submittedName>
        <fullName evidence="6">ABC-type dipeptide transport system, periplasmic component</fullName>
    </submittedName>
</protein>
<dbReference type="InterPro" id="IPR023765">
    <property type="entry name" value="SBP_5_CS"/>
</dbReference>
<organism evidence="6 7">
    <name type="scientific">Fretibacterium fastidiosum</name>
    <dbReference type="NCBI Taxonomy" id="651822"/>
    <lineage>
        <taxon>Bacteria</taxon>
        <taxon>Thermotogati</taxon>
        <taxon>Synergistota</taxon>
        <taxon>Synergistia</taxon>
        <taxon>Synergistales</taxon>
        <taxon>Aminobacteriaceae</taxon>
        <taxon>Fretibacterium</taxon>
    </lineage>
</organism>
<comment type="similarity">
    <text evidence="1">Belongs to the bacterial solute-binding protein 5 family.</text>
</comment>
<feature type="chain" id="PRO_5044490291" evidence="4">
    <location>
        <begin position="23"/>
        <end position="536"/>
    </location>
</feature>
<reference evidence="7" key="1">
    <citation type="submission" date="2010-03" db="EMBL/GenBank/DDBJ databases">
        <title>The genome sequence of Synergistetes sp. SGP1.</title>
        <authorList>
            <consortium name="metaHIT consortium -- http://www.metahit.eu/"/>
            <person name="Pajon A."/>
            <person name="Turner K."/>
            <person name="Parkhill J."/>
            <person name="Wade W."/>
            <person name="Vartoukian S."/>
        </authorList>
    </citation>
    <scope>NUCLEOTIDE SEQUENCE [LARGE SCALE GENOMIC DNA]</scope>
    <source>
        <strain evidence="7">SGP1</strain>
    </source>
</reference>
<reference evidence="6 7" key="2">
    <citation type="submission" date="2010-03" db="EMBL/GenBank/DDBJ databases">
        <authorList>
            <person name="Pajon A."/>
        </authorList>
    </citation>
    <scope>NUCLEOTIDE SEQUENCE [LARGE SCALE GENOMIC DNA]</scope>
    <source>
        <strain evidence="6 7">SGP1</strain>
    </source>
</reference>
<name>A0AB94IVK3_9BACT</name>
<dbReference type="CDD" id="cd08498">
    <property type="entry name" value="PBP2_NikA_DppA_OppA_like_2"/>
    <property type="match status" value="1"/>
</dbReference>
<dbReference type="GO" id="GO:0042597">
    <property type="term" value="C:periplasmic space"/>
    <property type="evidence" value="ECO:0007669"/>
    <property type="project" value="UniProtKB-ARBA"/>
</dbReference>
<feature type="signal peptide" evidence="4">
    <location>
        <begin position="1"/>
        <end position="22"/>
    </location>
</feature>
<dbReference type="GO" id="GO:1904680">
    <property type="term" value="F:peptide transmembrane transporter activity"/>
    <property type="evidence" value="ECO:0007669"/>
    <property type="project" value="TreeGrafter"/>
</dbReference>